<dbReference type="Proteomes" id="UP000579153">
    <property type="component" value="Unassembled WGS sequence"/>
</dbReference>
<dbReference type="RefSeq" id="WP_185074926.1">
    <property type="nucleotide sequence ID" value="NZ_JACHMB010000001.1"/>
</dbReference>
<sequence>MMTVDLEISGAPARPAELSFTRTVERALVHRTSVAEVFVTDVQQAEPQRVLAGAQLPLSHGYYNDHLGGPPRFDPLLILEAGRQAGIAGGHLLGFPPDTIMMVDSFELDISDVPALRIGHLPGELLIDSRFDATRMRRGRVRQGVVRQDLRLGTGHLGTHSMRVQIVSREELAALRTVVRGSPAPTTRDMTDVDDLLQASPAMVGRVNPLNVVLAQVERGARAAQAVVRPRFGNRSLFDHDYDHLPAMALTEAARQLALVACGDEHAWPATLTGEFRRFAELDLPVRASAVCTELDPAGRPTRTGVAVSFYQDGSMIARSTLVMVHDD</sequence>
<evidence type="ECO:0000313" key="3">
    <source>
        <dbReference type="Proteomes" id="UP000579153"/>
    </source>
</evidence>
<evidence type="ECO:0000313" key="2">
    <source>
        <dbReference type="EMBL" id="MBB5781674.1"/>
    </source>
</evidence>
<feature type="domain" description="A-factor biosynthesis hotdog" evidence="1">
    <location>
        <begin position="28"/>
        <end position="164"/>
    </location>
</feature>
<name>A0A7W9GDA8_9ACTN</name>
<accession>A0A7W9GDA8</accession>
<dbReference type="AlphaFoldDB" id="A0A7W9GDA8"/>
<comment type="caution">
    <text evidence="2">The sequence shown here is derived from an EMBL/GenBank/DDBJ whole genome shotgun (WGS) entry which is preliminary data.</text>
</comment>
<organism evidence="2 3">
    <name type="scientific">Nonomuraea jabiensis</name>
    <dbReference type="NCBI Taxonomy" id="882448"/>
    <lineage>
        <taxon>Bacteria</taxon>
        <taxon>Bacillati</taxon>
        <taxon>Actinomycetota</taxon>
        <taxon>Actinomycetes</taxon>
        <taxon>Streptosporangiales</taxon>
        <taxon>Streptosporangiaceae</taxon>
        <taxon>Nonomuraea</taxon>
    </lineage>
</organism>
<proteinExistence type="predicted"/>
<dbReference type="Pfam" id="PF03756">
    <property type="entry name" value="AfsA"/>
    <property type="match status" value="2"/>
</dbReference>
<protein>
    <recommendedName>
        <fullName evidence="1">A-factor biosynthesis hotdog domain-containing protein</fullName>
    </recommendedName>
</protein>
<reference evidence="2 3" key="1">
    <citation type="submission" date="2020-08" db="EMBL/GenBank/DDBJ databases">
        <title>Sequencing the genomes of 1000 actinobacteria strains.</title>
        <authorList>
            <person name="Klenk H.-P."/>
        </authorList>
    </citation>
    <scope>NUCLEOTIDE SEQUENCE [LARGE SCALE GENOMIC DNA]</scope>
    <source>
        <strain evidence="2 3">DSM 45507</strain>
    </source>
</reference>
<dbReference type="InterPro" id="IPR005509">
    <property type="entry name" value="AfsA_hotdog_dom"/>
</dbReference>
<evidence type="ECO:0000259" key="1">
    <source>
        <dbReference type="Pfam" id="PF03756"/>
    </source>
</evidence>
<dbReference type="EMBL" id="JACHMB010000001">
    <property type="protein sequence ID" value="MBB5781674.1"/>
    <property type="molecule type" value="Genomic_DNA"/>
</dbReference>
<keyword evidence="3" id="KW-1185">Reference proteome</keyword>
<feature type="domain" description="A-factor biosynthesis hotdog" evidence="1">
    <location>
        <begin position="203"/>
        <end position="322"/>
    </location>
</feature>
<gene>
    <name evidence="2" type="ORF">HD596_008430</name>
</gene>